<keyword evidence="8" id="KW-0695">RNA-directed DNA polymerase</keyword>
<dbReference type="Pfam" id="PF00078">
    <property type="entry name" value="RVT_1"/>
    <property type="match status" value="1"/>
</dbReference>
<dbReference type="InterPro" id="IPR021109">
    <property type="entry name" value="Peptidase_aspartic_dom_sf"/>
</dbReference>
<dbReference type="GO" id="GO:0004190">
    <property type="term" value="F:aspartic-type endopeptidase activity"/>
    <property type="evidence" value="ECO:0007669"/>
    <property type="project" value="UniProtKB-KW"/>
</dbReference>
<dbReference type="Pfam" id="PF00077">
    <property type="entry name" value="RVP"/>
    <property type="match status" value="1"/>
</dbReference>
<gene>
    <name evidence="11" type="primary">pol_201</name>
    <name evidence="11" type="ORF">NGRA_1658</name>
</gene>
<protein>
    <submittedName>
        <fullName evidence="11">Retrovirus-related Pol polyprotein from transposon</fullName>
    </submittedName>
</protein>
<dbReference type="PANTHER" id="PTHR24559:SF435">
    <property type="entry name" value="RIBONUCLEASE H"/>
    <property type="match status" value="1"/>
</dbReference>
<dbReference type="Gene3D" id="3.30.70.270">
    <property type="match status" value="1"/>
</dbReference>
<dbReference type="InterPro" id="IPR043128">
    <property type="entry name" value="Rev_trsase/Diguanyl_cyclase"/>
</dbReference>
<evidence type="ECO:0000256" key="6">
    <source>
        <dbReference type="ARBA" id="ARBA00022759"/>
    </source>
</evidence>
<evidence type="ECO:0000313" key="12">
    <source>
        <dbReference type="Proteomes" id="UP000740883"/>
    </source>
</evidence>
<dbReference type="EMBL" id="SBJO01000119">
    <property type="protein sequence ID" value="KAF9762926.1"/>
    <property type="molecule type" value="Genomic_DNA"/>
</dbReference>
<sequence>MKDVISMPSSTQKYCSYHKSNFHNTSECRAKKECSGSQKKNLLIKPESGRNAEDFMACNLCINDQNFAFVIDTGAQENYVSDKNPLLATSEVQTTKKMVELANGDKTSITKKITLKFRMDSSYKTFEEEFYILPSLPYQGVLGFKFLQKHNCNINCGDHLLLFPDQVNSARNYNPDQILRNKTDLIYSLSTRLTSQLRDFKGKNPVLGHIRGHTMSIPLTTKIPIHKKPYPISLAQQAPVKEEIQRLLDLDIIRKSSSPYASPAFPVGKKNGQIRLVIDYRGLNSKTVKLGYPFPNIQYSLMDLKGSEYFSQIDLNMGYYQIPVAKEDIPKTAFVLPFGQYEFLRMPFGLCNAPREF</sequence>
<dbReference type="FunFam" id="3.10.10.10:FF:000007">
    <property type="entry name" value="Retrovirus-related Pol polyprotein from transposon 17.6-like Protein"/>
    <property type="match status" value="1"/>
</dbReference>
<keyword evidence="7" id="KW-0378">Hydrolase</keyword>
<dbReference type="OrthoDB" id="5535068at2759"/>
<keyword evidence="3" id="KW-0548">Nucleotidyltransferase</keyword>
<evidence type="ECO:0000256" key="7">
    <source>
        <dbReference type="ARBA" id="ARBA00022801"/>
    </source>
</evidence>
<dbReference type="PROSITE" id="PS00141">
    <property type="entry name" value="ASP_PROTEASE"/>
    <property type="match status" value="1"/>
</dbReference>
<keyword evidence="2" id="KW-0808">Transferase</keyword>
<dbReference type="CDD" id="cd01647">
    <property type="entry name" value="RT_LTR"/>
    <property type="match status" value="1"/>
</dbReference>
<feature type="domain" description="Reverse transcriptase" evidence="10">
    <location>
        <begin position="268"/>
        <end position="354"/>
    </location>
</feature>
<dbReference type="InterPro" id="IPR053134">
    <property type="entry name" value="RNA-dir_DNA_polymerase"/>
</dbReference>
<reference evidence="11 12" key="1">
    <citation type="journal article" date="2020" name="Genome Biol. Evol.">
        <title>Comparative genomics of strictly vertically transmitted, feminizing microsporidia endosymbionts of amphipod crustaceans.</title>
        <authorList>
            <person name="Cormier A."/>
            <person name="Chebbi M.A."/>
            <person name="Giraud I."/>
            <person name="Wattier R."/>
            <person name="Teixeira M."/>
            <person name="Gilbert C."/>
            <person name="Rigaud T."/>
            <person name="Cordaux R."/>
        </authorList>
    </citation>
    <scope>NUCLEOTIDE SEQUENCE [LARGE SCALE GENOMIC DNA]</scope>
    <source>
        <strain evidence="11 12">Ou3-Ou53</strain>
    </source>
</reference>
<comment type="caution">
    <text evidence="11">The sequence shown here is derived from an EMBL/GenBank/DDBJ whole genome shotgun (WGS) entry which is preliminary data.</text>
</comment>
<dbReference type="InterPro" id="IPR018061">
    <property type="entry name" value="Retropepsins"/>
</dbReference>
<keyword evidence="6" id="KW-0255">Endonuclease</keyword>
<dbReference type="PANTHER" id="PTHR24559">
    <property type="entry name" value="TRANSPOSON TY3-I GAG-POL POLYPROTEIN"/>
    <property type="match status" value="1"/>
</dbReference>
<evidence type="ECO:0000256" key="8">
    <source>
        <dbReference type="ARBA" id="ARBA00022918"/>
    </source>
</evidence>
<dbReference type="Gene3D" id="2.40.70.10">
    <property type="entry name" value="Acid Proteases"/>
    <property type="match status" value="1"/>
</dbReference>
<dbReference type="InterPro" id="IPR043502">
    <property type="entry name" value="DNA/RNA_pol_sf"/>
</dbReference>
<dbReference type="InterPro" id="IPR000477">
    <property type="entry name" value="RT_dom"/>
</dbReference>
<evidence type="ECO:0000256" key="3">
    <source>
        <dbReference type="ARBA" id="ARBA00022695"/>
    </source>
</evidence>
<keyword evidence="4" id="KW-0540">Nuclease</keyword>
<dbReference type="Gene3D" id="3.10.10.10">
    <property type="entry name" value="HIV Type 1 Reverse Transcriptase, subunit A, domain 1"/>
    <property type="match status" value="1"/>
</dbReference>
<evidence type="ECO:0000256" key="1">
    <source>
        <dbReference type="ARBA" id="ARBA00022670"/>
    </source>
</evidence>
<organism evidence="11 12">
    <name type="scientific">Nosema granulosis</name>
    <dbReference type="NCBI Taxonomy" id="83296"/>
    <lineage>
        <taxon>Eukaryota</taxon>
        <taxon>Fungi</taxon>
        <taxon>Fungi incertae sedis</taxon>
        <taxon>Microsporidia</taxon>
        <taxon>Nosematidae</taxon>
        <taxon>Nosema</taxon>
    </lineage>
</organism>
<keyword evidence="5" id="KW-0064">Aspartyl protease</keyword>
<dbReference type="InterPro" id="IPR001969">
    <property type="entry name" value="Aspartic_peptidase_AS"/>
</dbReference>
<evidence type="ECO:0000256" key="4">
    <source>
        <dbReference type="ARBA" id="ARBA00022722"/>
    </source>
</evidence>
<dbReference type="AlphaFoldDB" id="A0A9P6KZ56"/>
<feature type="domain" description="Retropepsins" evidence="9">
    <location>
        <begin position="58"/>
        <end position="154"/>
    </location>
</feature>
<evidence type="ECO:0000259" key="10">
    <source>
        <dbReference type="Pfam" id="PF00078"/>
    </source>
</evidence>
<dbReference type="SUPFAM" id="SSF50630">
    <property type="entry name" value="Acid proteases"/>
    <property type="match status" value="1"/>
</dbReference>
<evidence type="ECO:0000259" key="9">
    <source>
        <dbReference type="Pfam" id="PF00077"/>
    </source>
</evidence>
<dbReference type="CDD" id="cd00303">
    <property type="entry name" value="retropepsin_like"/>
    <property type="match status" value="1"/>
</dbReference>
<keyword evidence="12" id="KW-1185">Reference proteome</keyword>
<dbReference type="GO" id="GO:0004519">
    <property type="term" value="F:endonuclease activity"/>
    <property type="evidence" value="ECO:0007669"/>
    <property type="project" value="UniProtKB-KW"/>
</dbReference>
<dbReference type="GO" id="GO:0003964">
    <property type="term" value="F:RNA-directed DNA polymerase activity"/>
    <property type="evidence" value="ECO:0007669"/>
    <property type="project" value="UniProtKB-KW"/>
</dbReference>
<name>A0A9P6KZ56_9MICR</name>
<evidence type="ECO:0000256" key="5">
    <source>
        <dbReference type="ARBA" id="ARBA00022750"/>
    </source>
</evidence>
<keyword evidence="1" id="KW-0645">Protease</keyword>
<accession>A0A9P6KZ56</accession>
<evidence type="ECO:0000313" key="11">
    <source>
        <dbReference type="EMBL" id="KAF9762926.1"/>
    </source>
</evidence>
<dbReference type="Proteomes" id="UP000740883">
    <property type="component" value="Unassembled WGS sequence"/>
</dbReference>
<evidence type="ECO:0000256" key="2">
    <source>
        <dbReference type="ARBA" id="ARBA00022679"/>
    </source>
</evidence>
<dbReference type="GO" id="GO:0006508">
    <property type="term" value="P:proteolysis"/>
    <property type="evidence" value="ECO:0007669"/>
    <property type="project" value="UniProtKB-KW"/>
</dbReference>
<proteinExistence type="predicted"/>
<dbReference type="SUPFAM" id="SSF56672">
    <property type="entry name" value="DNA/RNA polymerases"/>
    <property type="match status" value="1"/>
</dbReference>